<name>A0A093UVH8_TALMA</name>
<dbReference type="AlphaFoldDB" id="A0A093UVH8"/>
<feature type="compositionally biased region" description="Low complexity" evidence="8">
    <location>
        <begin position="675"/>
        <end position="691"/>
    </location>
</feature>
<evidence type="ECO:0000256" key="6">
    <source>
        <dbReference type="ARBA" id="ARBA00023242"/>
    </source>
</evidence>
<sequence length="888" mass="95383">MASYGLDYSRLLILILSGRIKIFTQWPSEGGCFVIIAWRVNPVGKFGGDDLCTLTRVDCTRVMSYGFVWRFVISLNINHSDRIEICYITKYVIRLCTVRALVITPIVAGLTHYQSFLPILLPSPPLPVPSYALILLLQLIVSALVCASDLRFSLSQAGEAESSVHQLAPHSLQEHSNARPTRRYICNLLHPYCFNYLLVVLVLVLYSSVCCRHRDPPLCPQSAKLVAALSRLNSGREYKTDMTTSVITEARSDPRHLFPPGKLHGAFMAGQIQTSGDPVAISNPLPAATTAILSGPSDQISYLKNSPKPESHLSSIASAGLRTSPSPGFETSAPASTTIGMASSTTGQPPVAGKEQNAQHHDSPRVAREALNAAVDTRKEDAAPILLNEPADSSPKPAQVSADDMQVDSYTSSGHFAEPSTGADDQANQTLMNTSTVASPGPIEEIASQDGDRPRHQTDLADDATKAFSYPMPANSPLDPRRGLSLPHSGFHKGSPRSPSTKKHRCPYCSTEFTRHHNLKSHLLTHSQEKPRLHDLKRHTKLHTGERPHICDKCGRRFARGDALARHNKGQGGCAGRRSSMGSYAGEEDFGDGTVGAEDTMDGLMYTEPERMDEEEERCLGIPGIRKHNNVSSEPMPRAPGVFQNRAPSTYPPIASTQPPPPPPPPRGLFPPPTNHGGSSSSTSPISTSGTMTFPATAHSSTPTSFPAPNMTESPRPLSPNALSTQASHGADTTGTLSHQPHRSHSPSLSQQYQPSHFRHGQGSLGLPPPQLPPPPGLNAPDSRFLHSQGSVQNGPTSALTAKHSGTHNHSSSLGAPLASQANIDPTSSGGPESNVQGESREDKLWAYIRSVHEEVGTLRAEVASLRSQLAAQNQGASSAQSENTGPR</sequence>
<feature type="region of interest" description="Disordered" evidence="8">
    <location>
        <begin position="624"/>
        <end position="840"/>
    </location>
</feature>
<feature type="compositionally biased region" description="Polar residues" evidence="8">
    <location>
        <begin position="808"/>
        <end position="838"/>
    </location>
</feature>
<keyword evidence="5" id="KW-0862">Zinc</keyword>
<feature type="compositionally biased region" description="Polar residues" evidence="8">
    <location>
        <begin position="692"/>
        <end position="713"/>
    </location>
</feature>
<comment type="subcellular location">
    <subcellularLocation>
        <location evidence="1">Nucleus</location>
    </subcellularLocation>
</comment>
<proteinExistence type="predicted"/>
<dbReference type="GO" id="GO:0005634">
    <property type="term" value="C:nucleus"/>
    <property type="evidence" value="ECO:0007669"/>
    <property type="project" value="UniProtKB-SubCell"/>
</dbReference>
<dbReference type="SMART" id="SM00355">
    <property type="entry name" value="ZnF_C2H2"/>
    <property type="match status" value="2"/>
</dbReference>
<dbReference type="InterPro" id="IPR036236">
    <property type="entry name" value="Znf_C2H2_sf"/>
</dbReference>
<dbReference type="Gene3D" id="3.30.160.60">
    <property type="entry name" value="Classic Zinc Finger"/>
    <property type="match status" value="2"/>
</dbReference>
<dbReference type="SUPFAM" id="SSF57667">
    <property type="entry name" value="beta-beta-alpha zinc fingers"/>
    <property type="match status" value="2"/>
</dbReference>
<dbReference type="PROSITE" id="PS50157">
    <property type="entry name" value="ZINC_FINGER_C2H2_2"/>
    <property type="match status" value="2"/>
</dbReference>
<evidence type="ECO:0000256" key="9">
    <source>
        <dbReference type="SAM" id="Phobius"/>
    </source>
</evidence>
<protein>
    <submittedName>
        <fullName evidence="11">Transcriptional regulator CRZ1</fullName>
    </submittedName>
</protein>
<dbReference type="eggNOG" id="KOG1721">
    <property type="taxonomic scope" value="Eukaryota"/>
</dbReference>
<keyword evidence="3" id="KW-0677">Repeat</keyword>
<feature type="region of interest" description="Disordered" evidence="8">
    <location>
        <begin position="482"/>
        <end position="504"/>
    </location>
</feature>
<evidence type="ECO:0000256" key="5">
    <source>
        <dbReference type="ARBA" id="ARBA00022833"/>
    </source>
</evidence>
<feature type="compositionally biased region" description="Pro residues" evidence="8">
    <location>
        <begin position="658"/>
        <end position="674"/>
    </location>
</feature>
<evidence type="ECO:0000259" key="10">
    <source>
        <dbReference type="PROSITE" id="PS50157"/>
    </source>
</evidence>
<organism evidence="11">
    <name type="scientific">Talaromyces marneffei PM1</name>
    <dbReference type="NCBI Taxonomy" id="1077442"/>
    <lineage>
        <taxon>Eukaryota</taxon>
        <taxon>Fungi</taxon>
        <taxon>Dikarya</taxon>
        <taxon>Ascomycota</taxon>
        <taxon>Pezizomycotina</taxon>
        <taxon>Eurotiomycetes</taxon>
        <taxon>Eurotiomycetidae</taxon>
        <taxon>Eurotiales</taxon>
        <taxon>Trichocomaceae</taxon>
        <taxon>Talaromyces</taxon>
        <taxon>Talaromyces sect. Talaromyces</taxon>
    </lineage>
</organism>
<feature type="domain" description="C2H2-type" evidence="10">
    <location>
        <begin position="504"/>
        <end position="531"/>
    </location>
</feature>
<feature type="region of interest" description="Disordered" evidence="8">
    <location>
        <begin position="303"/>
        <end position="364"/>
    </location>
</feature>
<feature type="transmembrane region" description="Helical" evidence="9">
    <location>
        <begin position="130"/>
        <end position="147"/>
    </location>
</feature>
<keyword evidence="9" id="KW-0812">Transmembrane</keyword>
<dbReference type="FunFam" id="3.30.160.60:FF:000624">
    <property type="entry name" value="zinc finger protein 697"/>
    <property type="match status" value="1"/>
</dbReference>
<evidence type="ECO:0000256" key="8">
    <source>
        <dbReference type="SAM" id="MobiDB-lite"/>
    </source>
</evidence>
<feature type="compositionally biased region" description="Basic residues" evidence="8">
    <location>
        <begin position="490"/>
        <end position="504"/>
    </location>
</feature>
<feature type="region of interest" description="Disordered" evidence="8">
    <location>
        <begin position="566"/>
        <end position="596"/>
    </location>
</feature>
<feature type="compositionally biased region" description="Polar residues" evidence="8">
    <location>
        <begin position="786"/>
        <end position="800"/>
    </location>
</feature>
<keyword evidence="9" id="KW-1133">Transmembrane helix</keyword>
<comment type="caution">
    <text evidence="11">The sequence shown here is derived from an EMBL/GenBank/DDBJ whole genome shotgun (WGS) entry which is preliminary data.</text>
</comment>
<gene>
    <name evidence="11" type="ORF">GQ26_0290390</name>
</gene>
<feature type="compositionally biased region" description="Polar residues" evidence="8">
    <location>
        <begin position="312"/>
        <end position="326"/>
    </location>
</feature>
<dbReference type="GO" id="GO:0010468">
    <property type="term" value="P:regulation of gene expression"/>
    <property type="evidence" value="ECO:0007669"/>
    <property type="project" value="TreeGrafter"/>
</dbReference>
<feature type="region of interest" description="Disordered" evidence="8">
    <location>
        <begin position="868"/>
        <end position="888"/>
    </location>
</feature>
<keyword evidence="4 7" id="KW-0863">Zinc-finger</keyword>
<feature type="transmembrane region" description="Helical" evidence="9">
    <location>
        <begin position="91"/>
        <end position="110"/>
    </location>
</feature>
<reference key="1">
    <citation type="journal article" date="2014" name="PLoS Genet.">
        <title>Signature Gene Expression Reveals Novel Clues to the Molecular Mechanisms of Dimorphic Transition in Penicillium marneffei.</title>
        <authorList>
            <person name="Yang E."/>
            <person name="Wang G."/>
            <person name="Cai J."/>
            <person name="Woo P.C."/>
            <person name="Lau S.K."/>
            <person name="Yuen K.-Y."/>
            <person name="Chow W.-N."/>
            <person name="Lin X."/>
        </authorList>
    </citation>
    <scope>NUCLEOTIDE SEQUENCE [LARGE SCALE GENOMIC DNA]</scope>
    <source>
        <strain>PM1</strain>
    </source>
</reference>
<feature type="compositionally biased region" description="Polar residues" evidence="8">
    <location>
        <begin position="333"/>
        <end position="348"/>
    </location>
</feature>
<feature type="domain" description="C2H2-type" evidence="10">
    <location>
        <begin position="549"/>
        <end position="579"/>
    </location>
</feature>
<dbReference type="InterPro" id="IPR050331">
    <property type="entry name" value="Zinc_finger"/>
</dbReference>
<feature type="transmembrane region" description="Helical" evidence="9">
    <location>
        <begin position="189"/>
        <end position="209"/>
    </location>
</feature>
<dbReference type="InterPro" id="IPR013087">
    <property type="entry name" value="Znf_C2H2_type"/>
</dbReference>
<dbReference type="HOGENOM" id="CLU_013258_2_0_1"/>
<dbReference type="PROSITE" id="PS00028">
    <property type="entry name" value="ZINC_FINGER_C2H2_1"/>
    <property type="match status" value="1"/>
</dbReference>
<dbReference type="EMBL" id="JPOX01000029">
    <property type="protein sequence ID" value="KFX44292.1"/>
    <property type="molecule type" value="Genomic_DNA"/>
</dbReference>
<feature type="compositionally biased region" description="Pro residues" evidence="8">
    <location>
        <begin position="767"/>
        <end position="778"/>
    </location>
</feature>
<feature type="region of interest" description="Disordered" evidence="8">
    <location>
        <begin position="384"/>
        <end position="458"/>
    </location>
</feature>
<dbReference type="GO" id="GO:0008270">
    <property type="term" value="F:zinc ion binding"/>
    <property type="evidence" value="ECO:0007669"/>
    <property type="project" value="UniProtKB-KW"/>
</dbReference>
<evidence type="ECO:0000256" key="2">
    <source>
        <dbReference type="ARBA" id="ARBA00022723"/>
    </source>
</evidence>
<feature type="compositionally biased region" description="Polar residues" evidence="8">
    <location>
        <begin position="746"/>
        <end position="755"/>
    </location>
</feature>
<feature type="compositionally biased region" description="Polar residues" evidence="8">
    <location>
        <begin position="721"/>
        <end position="739"/>
    </location>
</feature>
<feature type="compositionally biased region" description="Low complexity" evidence="8">
    <location>
        <begin position="868"/>
        <end position="882"/>
    </location>
</feature>
<evidence type="ECO:0000256" key="3">
    <source>
        <dbReference type="ARBA" id="ARBA00022737"/>
    </source>
</evidence>
<evidence type="ECO:0000313" key="11">
    <source>
        <dbReference type="EMBL" id="KFX44292.1"/>
    </source>
</evidence>
<feature type="compositionally biased region" description="Polar residues" evidence="8">
    <location>
        <begin position="426"/>
        <end position="438"/>
    </location>
</feature>
<keyword evidence="2" id="KW-0479">Metal-binding</keyword>
<dbReference type="PANTHER" id="PTHR16515:SF49">
    <property type="entry name" value="GASTRULA ZINC FINGER PROTEIN XLCGF49.1-LIKE-RELATED"/>
    <property type="match status" value="1"/>
</dbReference>
<reference evidence="11" key="2">
    <citation type="journal article" date="2014" name="PLoS Genet.">
        <title>Signature gene expression reveals novel clues to the molecular mechanisms of dimorphic transition in Penicillium marneffei.</title>
        <authorList>
            <person name="Yang E."/>
            <person name="Wang G."/>
            <person name="Cai J."/>
            <person name="Woo P.C."/>
            <person name="Lau S.K."/>
            <person name="Yuen K.-Y."/>
            <person name="Chow W.-N."/>
            <person name="Lin X."/>
        </authorList>
    </citation>
    <scope>NUCLEOTIDE SEQUENCE</scope>
    <source>
        <strain evidence="11">PM1</strain>
    </source>
</reference>
<dbReference type="PANTHER" id="PTHR16515">
    <property type="entry name" value="PR DOMAIN ZINC FINGER PROTEIN"/>
    <property type="match status" value="1"/>
</dbReference>
<evidence type="ECO:0000256" key="7">
    <source>
        <dbReference type="PROSITE-ProRule" id="PRU00042"/>
    </source>
</evidence>
<accession>A0A093UVH8</accession>
<keyword evidence="9" id="KW-0472">Membrane</keyword>
<keyword evidence="6" id="KW-0539">Nucleus</keyword>
<evidence type="ECO:0000256" key="1">
    <source>
        <dbReference type="ARBA" id="ARBA00004123"/>
    </source>
</evidence>
<evidence type="ECO:0000256" key="4">
    <source>
        <dbReference type="ARBA" id="ARBA00022771"/>
    </source>
</evidence>